<organism evidence="1 2">
    <name type="scientific">Priestia megaterium (strain ATCC 14581 / DSM 32 / CCUG 1817 / JCM 2506 / NBRC 15308 / NCIMB 9376 / NCTC 10342 / NRRL B-14308 / VKM B-512 / Ford 19)</name>
    <name type="common">Bacillus megaterium</name>
    <dbReference type="NCBI Taxonomy" id="1348623"/>
    <lineage>
        <taxon>Bacteria</taxon>
        <taxon>Bacillati</taxon>
        <taxon>Bacillota</taxon>
        <taxon>Bacilli</taxon>
        <taxon>Bacillales</taxon>
        <taxon>Bacillaceae</taxon>
        <taxon>Priestia</taxon>
    </lineage>
</organism>
<sequence>MDLTSYLQRLLPFFETESKGKPQNVVKKEVEDNWDFWRPVAEGMISLTEAYQMSPYQLQQANEALNKLIKQKNDANKVK</sequence>
<dbReference type="HOGENOM" id="CLU_2598745_0_0_9"/>
<dbReference type="Proteomes" id="UP000031829">
    <property type="component" value="Chromosome"/>
</dbReference>
<evidence type="ECO:0000313" key="2">
    <source>
        <dbReference type="Proteomes" id="UP000031829"/>
    </source>
</evidence>
<dbReference type="KEGG" id="bmeg:BG04_1436"/>
<dbReference type="AlphaFoldDB" id="A0A0B6ABU5"/>
<accession>A0A0B6ABU5</accession>
<proteinExistence type="predicted"/>
<reference evidence="1 2" key="1">
    <citation type="journal article" date="2015" name="Genome Announc.">
        <title>Complete genome sequences for 35 biothreat assay-relevant bacillus species.</title>
        <authorList>
            <person name="Johnson S.L."/>
            <person name="Daligault H.E."/>
            <person name="Davenport K.W."/>
            <person name="Jaissle J."/>
            <person name="Frey K.G."/>
            <person name="Ladner J.T."/>
            <person name="Broomall S.M."/>
            <person name="Bishop-Lilly K.A."/>
            <person name="Bruce D.C."/>
            <person name="Gibbons H.S."/>
            <person name="Coyne S.R."/>
            <person name="Lo C.C."/>
            <person name="Meincke L."/>
            <person name="Munk A.C."/>
            <person name="Koroleva G.I."/>
            <person name="Rosenzweig C.N."/>
            <person name="Palacios G.F."/>
            <person name="Redden C.L."/>
            <person name="Minogue T.D."/>
            <person name="Chain P.S."/>
        </authorList>
    </citation>
    <scope>NUCLEOTIDE SEQUENCE [LARGE SCALE GENOMIC DNA]</scope>
    <source>
        <strain evidence="2">ATCC 14581 / DSM 32 / JCM 2506 / NBRC 15308 / NCIMB 9376 / NCTC 10342 / NRRL B-14308 / VKM B-512</strain>
    </source>
</reference>
<protein>
    <submittedName>
        <fullName evidence="1">Uncharacterized protein</fullName>
    </submittedName>
</protein>
<dbReference type="EMBL" id="CP009920">
    <property type="protein sequence ID" value="AJI21001.1"/>
    <property type="molecule type" value="Genomic_DNA"/>
</dbReference>
<gene>
    <name evidence="1" type="ORF">BG04_1436</name>
</gene>
<name>A0A0B6ABU5_PRIM2</name>
<evidence type="ECO:0000313" key="1">
    <source>
        <dbReference type="EMBL" id="AJI21001.1"/>
    </source>
</evidence>